<dbReference type="Pfam" id="PF22128">
    <property type="entry name" value="Alp7A_like_C"/>
    <property type="match status" value="1"/>
</dbReference>
<dbReference type="RefSeq" id="WP_101226206.1">
    <property type="nucleotide sequence ID" value="NZ_JARSFA010000023.1"/>
</dbReference>
<evidence type="ECO:0000313" key="4">
    <source>
        <dbReference type="Proteomes" id="UP000233343"/>
    </source>
</evidence>
<sequence>MSVHIKRMNMDLGNSMTFAMINGNANIIEIPTAVVELSETKAKGYFTDDIPKSKLKNSLMLKVDGKYLLVGEAAEKFLGNDSHIGVELHEKSTSKLSEIMFFAALALHDAEQSMEHEEKTDIQIDYFSTMLPIFELLEADKFSDKTNAMADRFKGDFTFEVATNGCRKTIEVKTEVSKCYTEGLVAKFALKYNFDLTESETAEKFDRNLTINNDLGGGTIDQVRLPKRLENPKSRNDFKTITEAPFLGTIKDLYEQKLRKYNFKSARDVEHFIVKNYESGKYIVVDGKTGLETDVTAVVENALREYTNTIMPIIFSSFSSEQGEVYKYNYFGGVAPIIRKFIEEYVTANYSEEVFKKYHHIEPDRTARFLNLYGLEIISRQNTLVNK</sequence>
<dbReference type="InterPro" id="IPR054368">
    <property type="entry name" value="Alp7A-like_C"/>
</dbReference>
<reference evidence="3 4" key="1">
    <citation type="journal article" date="2010" name="Int. J. Syst. Evol. Microbiol.">
        <title>Bacillus horneckiae sp. nov., isolated from a spacecraft-assembly clean room.</title>
        <authorList>
            <person name="Vaishampayan P."/>
            <person name="Probst A."/>
            <person name="Krishnamurthi S."/>
            <person name="Ghosh S."/>
            <person name="Osman S."/>
            <person name="McDowall A."/>
            <person name="Ruckmani A."/>
            <person name="Mayilraj S."/>
            <person name="Venkateswaran K."/>
        </authorList>
    </citation>
    <scope>NUCLEOTIDE SEQUENCE [LARGE SCALE GENOMIC DNA]</scope>
    <source>
        <strain evidence="4">1PO1SC</strain>
    </source>
</reference>
<feature type="domain" description="Actin-like protein N-terminal" evidence="1">
    <location>
        <begin position="10"/>
        <end position="173"/>
    </location>
</feature>
<evidence type="ECO:0000259" key="2">
    <source>
        <dbReference type="Pfam" id="PF22128"/>
    </source>
</evidence>
<dbReference type="AlphaFoldDB" id="A0A2N0ZN24"/>
<proteinExistence type="predicted"/>
<dbReference type="Pfam" id="PF17989">
    <property type="entry name" value="ALP_N"/>
    <property type="match status" value="1"/>
</dbReference>
<evidence type="ECO:0000313" key="3">
    <source>
        <dbReference type="EMBL" id="PKG30897.1"/>
    </source>
</evidence>
<gene>
    <name evidence="3" type="ORF">CWS20_00965</name>
</gene>
<dbReference type="CDD" id="cd24023">
    <property type="entry name" value="ASKHA_NBD_ParM_Alp7A-like"/>
    <property type="match status" value="1"/>
</dbReference>
<feature type="domain" description="Alp7A-like C-terminal" evidence="2">
    <location>
        <begin position="210"/>
        <end position="364"/>
    </location>
</feature>
<organism evidence="3 4">
    <name type="scientific">Cytobacillus horneckiae</name>
    <dbReference type="NCBI Taxonomy" id="549687"/>
    <lineage>
        <taxon>Bacteria</taxon>
        <taxon>Bacillati</taxon>
        <taxon>Bacillota</taxon>
        <taxon>Bacilli</taxon>
        <taxon>Bacillales</taxon>
        <taxon>Bacillaceae</taxon>
        <taxon>Cytobacillus</taxon>
    </lineage>
</organism>
<dbReference type="EMBL" id="PISD01000003">
    <property type="protein sequence ID" value="PKG30897.1"/>
    <property type="molecule type" value="Genomic_DNA"/>
</dbReference>
<dbReference type="Gene3D" id="3.30.420.40">
    <property type="match status" value="2"/>
</dbReference>
<accession>A0A2N0ZN24</accession>
<dbReference type="Proteomes" id="UP000233343">
    <property type="component" value="Unassembled WGS sequence"/>
</dbReference>
<comment type="caution">
    <text evidence="3">The sequence shown here is derived from an EMBL/GenBank/DDBJ whole genome shotgun (WGS) entry which is preliminary data.</text>
</comment>
<keyword evidence="4" id="KW-1185">Reference proteome</keyword>
<protein>
    <submittedName>
        <fullName evidence="3">Uncharacterized protein</fullName>
    </submittedName>
</protein>
<dbReference type="InterPro" id="IPR040607">
    <property type="entry name" value="ALP_N"/>
</dbReference>
<name>A0A2N0ZN24_9BACI</name>
<evidence type="ECO:0000259" key="1">
    <source>
        <dbReference type="Pfam" id="PF17989"/>
    </source>
</evidence>